<sequence length="617" mass="65617">MLSGYEAGRHVTDRIVRIGGASGAWGDSPMAIPQLLTADVHYLMMDYLAEVTMSLLARARMKDANAGFPPDFVAYLKQSLPEIARRGIKVVSNGGGVNPHAAKRALEQVCNELGLSLQIAVVEGDDVLPRIDALRTTAREASTGETLPEKLLTANAYLGALPIAAALDCGADIVITGRCADSALALGILMHEFKWAADDYDRLAAGSLVGHILECGPQSTGGVHTDWEKVPGWENIGYPIASCSADGSFVLSKPDNTGGLIVPASVAEQVLYEVGDPAAYILPDVVADFRQVTLEQIGDNRVRVSGARGYPPTSQYKVSATYQDGWRGVATVSIVGPDAVLKAERTADALLARARMLFRQRQLPDFTAAHTEVLGSESAYGPKANVRMAREVLLRLVVDHVDREGIDVFARELGSVGLGFAQGTTGIFSGRPKPVPVVRLFTFFIDKAALSAPAVQIGNEEPFSVDVPSHGGYVAPAEKADHAIPAQDGASVEIDLRSLAVARSGDKGNSSNVAIIARDPAYVPILRREVTPEKMAAHFDGLVHGKVVRYEAPGLHAFNFLMEDALGGGGMASRRIDPQGKAFGQMALEMKIKVPLSVAQSLQPDKDLQSRSSNSPA</sequence>
<dbReference type="PANTHER" id="PTHR47708:SF2">
    <property type="entry name" value="SI:CH73-132F6.5"/>
    <property type="match status" value="1"/>
</dbReference>
<evidence type="ECO:0000259" key="2">
    <source>
        <dbReference type="Pfam" id="PF23544"/>
    </source>
</evidence>
<dbReference type="PANTHER" id="PTHR47708">
    <property type="match status" value="1"/>
</dbReference>
<keyword evidence="4" id="KW-1185">Reference proteome</keyword>
<dbReference type="EMBL" id="CP021112">
    <property type="protein sequence ID" value="ARP98741.1"/>
    <property type="molecule type" value="Genomic_DNA"/>
</dbReference>
<feature type="domain" description="AtuA-like ferredoxin-fold" evidence="2">
    <location>
        <begin position="495"/>
        <end position="593"/>
    </location>
</feature>
<dbReference type="Proteomes" id="UP000194137">
    <property type="component" value="Chromosome"/>
</dbReference>
<evidence type="ECO:0000259" key="1">
    <source>
        <dbReference type="Pfam" id="PF07287"/>
    </source>
</evidence>
<dbReference type="Pfam" id="PF07287">
    <property type="entry name" value="AtuA"/>
    <property type="match status" value="1"/>
</dbReference>
<accession>A0A1W6ZMZ9</accession>
<protein>
    <submittedName>
        <fullName evidence="3">Terpene utilization protein AtuA</fullName>
    </submittedName>
</protein>
<dbReference type="InterPro" id="IPR010839">
    <property type="entry name" value="AtuA_N"/>
</dbReference>
<name>A0A1W6ZMZ9_9HYPH</name>
<gene>
    <name evidence="3" type="ORF">CAK95_06375</name>
</gene>
<reference evidence="3 4" key="1">
    <citation type="submission" date="2017-05" db="EMBL/GenBank/DDBJ databases">
        <title>Full genome sequence of Pseudorhodoplanes sinuspersici.</title>
        <authorList>
            <person name="Dastgheib S.M.M."/>
            <person name="Shavandi M."/>
            <person name="Tirandaz H."/>
        </authorList>
    </citation>
    <scope>NUCLEOTIDE SEQUENCE [LARGE SCALE GENOMIC DNA]</scope>
    <source>
        <strain evidence="3 4">RIPI110</strain>
    </source>
</reference>
<dbReference type="STRING" id="1235591.CAK95_06375"/>
<dbReference type="Pfam" id="PF23544">
    <property type="entry name" value="AtuA_ferredoxin"/>
    <property type="match status" value="1"/>
</dbReference>
<dbReference type="KEGG" id="psin:CAK95_06375"/>
<evidence type="ECO:0000313" key="3">
    <source>
        <dbReference type="EMBL" id="ARP98741.1"/>
    </source>
</evidence>
<organism evidence="3 4">
    <name type="scientific">Pseudorhodoplanes sinuspersici</name>
    <dbReference type="NCBI Taxonomy" id="1235591"/>
    <lineage>
        <taxon>Bacteria</taxon>
        <taxon>Pseudomonadati</taxon>
        <taxon>Pseudomonadota</taxon>
        <taxon>Alphaproteobacteria</taxon>
        <taxon>Hyphomicrobiales</taxon>
        <taxon>Pseudorhodoplanes</taxon>
    </lineage>
</organism>
<proteinExistence type="predicted"/>
<dbReference type="InterPro" id="IPR056362">
    <property type="entry name" value="AtuA-like_ferredoxin_dom"/>
</dbReference>
<feature type="domain" description="Acyclic terpene utilisation N-terminal" evidence="1">
    <location>
        <begin position="16"/>
        <end position="451"/>
    </location>
</feature>
<evidence type="ECO:0000313" key="4">
    <source>
        <dbReference type="Proteomes" id="UP000194137"/>
    </source>
</evidence>
<dbReference type="AlphaFoldDB" id="A0A1W6ZMZ9"/>